<gene>
    <name evidence="6" type="ORF">H2200_002746</name>
</gene>
<evidence type="ECO:0000256" key="2">
    <source>
        <dbReference type="SAM" id="MobiDB-lite"/>
    </source>
</evidence>
<evidence type="ECO:0000313" key="7">
    <source>
        <dbReference type="Proteomes" id="UP001172673"/>
    </source>
</evidence>
<evidence type="ECO:0008006" key="8">
    <source>
        <dbReference type="Google" id="ProtNLM"/>
    </source>
</evidence>
<organism evidence="6 7">
    <name type="scientific">Cladophialophora chaetospira</name>
    <dbReference type="NCBI Taxonomy" id="386627"/>
    <lineage>
        <taxon>Eukaryota</taxon>
        <taxon>Fungi</taxon>
        <taxon>Dikarya</taxon>
        <taxon>Ascomycota</taxon>
        <taxon>Pezizomycotina</taxon>
        <taxon>Eurotiomycetes</taxon>
        <taxon>Chaetothyriomycetidae</taxon>
        <taxon>Chaetothyriales</taxon>
        <taxon>Herpotrichiellaceae</taxon>
        <taxon>Cladophialophora</taxon>
    </lineage>
</organism>
<comment type="caution">
    <text evidence="6">The sequence shown here is derived from an EMBL/GenBank/DDBJ whole genome shotgun (WGS) entry which is preliminary data.</text>
</comment>
<dbReference type="InterPro" id="IPR048379">
    <property type="entry name" value="Rad26-like_C"/>
</dbReference>
<feature type="region of interest" description="Disordered" evidence="2">
    <location>
        <begin position="285"/>
        <end position="386"/>
    </location>
</feature>
<evidence type="ECO:0000313" key="6">
    <source>
        <dbReference type="EMBL" id="KAJ9614609.1"/>
    </source>
</evidence>
<evidence type="ECO:0000259" key="5">
    <source>
        <dbReference type="Pfam" id="PF21048"/>
    </source>
</evidence>
<feature type="domain" description="Rad26-like C-terminal" evidence="4">
    <location>
        <begin position="746"/>
        <end position="809"/>
    </location>
</feature>
<sequence>MNGMDDNEDETDLFEDDDFDNLSETALQELEHHAILSTQAQAHKVAALPQTAHKPFTALPQSRIAAVQAQPNVRPLIGNPAFQRYLTEEDDSFELVGDEGVATPVEEYDSFLYRRPQPNEAVQREQFRQQRYGQAYNGTGQRPANQQNYQHQAGISRVIHGDGSFQHIPARPDVTMLDASQLQHGPAVQGGDREAFQYRVEELMRERDELTRELRAVKDTVSMQKGEISIIRANHEKESKVYDRQLGALKKSMEEEAAKHSAQLNIMTEKTNNLTTRYNFLRQEHNQEVQETKTLRQRLKDRPQADRAASPTTTPRRGMASSLRDGFNDDDIMLMSPSKSARRSKPPTPTAANKRKRKAGDPSPVKPLVLRPATQNQNRDEMLPPPPQLVQTVEQVVPIVRKDKQPERHLKFLQSILEYRVRDTKEPLFEVFIKFALPSSPSKTFSTMLLEGTAQLKGPGLPGDLLQHFIDLWSNSMKEQYYAPVALLLEIVAHIVDTELSILDTGIITNLTPLLQSSIALNAEKRFKHSPVNHATYGKIRETPQSVLNQEVNGTRCMELMLTIAYTVCDEPEMLSLFWRLMDPEFVLMMLNAWQPISDITLMLQLLATSIFSSTFGSVCLDDQQTKVEHWIINRVCYLLWETPRVDEGLSPYTSAQLCQLRLEVMDLLTNIAITSSPYPQDDPTHHGSLLLANDAHAIGRLVRHLYDSVSAMYTLHPVTHTMHAALINKGVALLYHLLTLHSGTINLQEKLSVINGGVHRHRVVLTRLAFSEGFVIDRWVSDETVARATQMLEESVTPDEADELVECFPGFRGRGSRVEDD</sequence>
<dbReference type="Pfam" id="PF21046">
    <property type="entry name" value="Rad26-like_C"/>
    <property type="match status" value="1"/>
</dbReference>
<evidence type="ECO:0000256" key="1">
    <source>
        <dbReference type="SAM" id="Coils"/>
    </source>
</evidence>
<feature type="domain" description="Rad26-like helical repeats" evidence="3">
    <location>
        <begin position="514"/>
        <end position="739"/>
    </location>
</feature>
<accession>A0AA38XJK2</accession>
<feature type="coiled-coil region" evidence="1">
    <location>
        <begin position="193"/>
        <end position="220"/>
    </location>
</feature>
<proteinExistence type="predicted"/>
<keyword evidence="7" id="KW-1185">Reference proteome</keyword>
<feature type="compositionally biased region" description="Basic and acidic residues" evidence="2">
    <location>
        <begin position="285"/>
        <end position="305"/>
    </location>
</feature>
<protein>
    <recommendedName>
        <fullName evidence="8">DNA repair protein Rad26</fullName>
    </recommendedName>
</protein>
<evidence type="ECO:0000259" key="3">
    <source>
        <dbReference type="Pfam" id="PF12331"/>
    </source>
</evidence>
<evidence type="ECO:0000259" key="4">
    <source>
        <dbReference type="Pfam" id="PF21046"/>
    </source>
</evidence>
<dbReference type="EMBL" id="JAPDRK010000003">
    <property type="protein sequence ID" value="KAJ9614609.1"/>
    <property type="molecule type" value="Genomic_DNA"/>
</dbReference>
<name>A0AA38XJK2_9EURO</name>
<dbReference type="Pfam" id="PF12331">
    <property type="entry name" value="Rad26-like_helical_rpts"/>
    <property type="match status" value="1"/>
</dbReference>
<keyword evidence="1" id="KW-0175">Coiled coil</keyword>
<dbReference type="Proteomes" id="UP001172673">
    <property type="component" value="Unassembled WGS sequence"/>
</dbReference>
<dbReference type="Pfam" id="PF21048">
    <property type="entry name" value="Rad26-like_N"/>
    <property type="match status" value="1"/>
</dbReference>
<dbReference type="AlphaFoldDB" id="A0AA38XJK2"/>
<dbReference type="InterPro" id="IPR048380">
    <property type="entry name" value="Rad26-like_N"/>
</dbReference>
<feature type="domain" description="Rad26-like N-terminal" evidence="5">
    <location>
        <begin position="412"/>
        <end position="457"/>
    </location>
</feature>
<reference evidence="6" key="1">
    <citation type="submission" date="2022-10" db="EMBL/GenBank/DDBJ databases">
        <title>Culturing micro-colonial fungi from biological soil crusts in the Mojave desert and describing Neophaeococcomyces mojavensis, and introducing the new genera and species Taxawa tesnikishii.</title>
        <authorList>
            <person name="Kurbessoian T."/>
            <person name="Stajich J.E."/>
        </authorList>
    </citation>
    <scope>NUCLEOTIDE SEQUENCE</scope>
    <source>
        <strain evidence="6">TK_41</strain>
    </source>
</reference>
<dbReference type="InterPro" id="IPR022093">
    <property type="entry name" value="Rad26-like_helical"/>
</dbReference>